<dbReference type="SMART" id="SM00881">
    <property type="entry name" value="CoA_binding"/>
    <property type="match status" value="1"/>
</dbReference>
<feature type="non-terminal residue" evidence="5">
    <location>
        <position position="1"/>
    </location>
</feature>
<evidence type="ECO:0000256" key="3">
    <source>
        <dbReference type="ARBA" id="ARBA00022840"/>
    </source>
</evidence>
<dbReference type="GO" id="GO:0005524">
    <property type="term" value="F:ATP binding"/>
    <property type="evidence" value="ECO:0007669"/>
    <property type="project" value="UniProtKB-KW"/>
</dbReference>
<dbReference type="InterPro" id="IPR016102">
    <property type="entry name" value="Succinyl-CoA_synth-like"/>
</dbReference>
<proteinExistence type="predicted"/>
<comment type="caution">
    <text evidence="5">The sequence shown here is derived from an EMBL/GenBank/DDBJ whole genome shotgun (WGS) entry which is preliminary data.</text>
</comment>
<dbReference type="AlphaFoldDB" id="X0SH51"/>
<dbReference type="InterPro" id="IPR036291">
    <property type="entry name" value="NAD(P)-bd_dom_sf"/>
</dbReference>
<name>X0SH51_9ZZZZ</name>
<dbReference type="InterPro" id="IPR003781">
    <property type="entry name" value="CoA-bd"/>
</dbReference>
<protein>
    <recommendedName>
        <fullName evidence="4">CoA-binding domain-containing protein</fullName>
    </recommendedName>
</protein>
<evidence type="ECO:0000256" key="1">
    <source>
        <dbReference type="ARBA" id="ARBA00022598"/>
    </source>
</evidence>
<evidence type="ECO:0000313" key="5">
    <source>
        <dbReference type="EMBL" id="GAF80339.1"/>
    </source>
</evidence>
<organism evidence="5">
    <name type="scientific">marine sediment metagenome</name>
    <dbReference type="NCBI Taxonomy" id="412755"/>
    <lineage>
        <taxon>unclassified sequences</taxon>
        <taxon>metagenomes</taxon>
        <taxon>ecological metagenomes</taxon>
    </lineage>
</organism>
<dbReference type="Gene3D" id="3.40.50.720">
    <property type="entry name" value="NAD(P)-binding Rossmann-like Domain"/>
    <property type="match status" value="1"/>
</dbReference>
<dbReference type="PANTHER" id="PTHR43334:SF1">
    <property type="entry name" value="3-HYDROXYPROPIONATE--COA LIGASE [ADP-FORMING]"/>
    <property type="match status" value="1"/>
</dbReference>
<keyword evidence="3" id="KW-0067">ATP-binding</keyword>
<feature type="domain" description="CoA-binding" evidence="4">
    <location>
        <begin position="3"/>
        <end position="75"/>
    </location>
</feature>
<dbReference type="GO" id="GO:0016874">
    <property type="term" value="F:ligase activity"/>
    <property type="evidence" value="ECO:0007669"/>
    <property type="project" value="UniProtKB-KW"/>
</dbReference>
<dbReference type="InterPro" id="IPR051538">
    <property type="entry name" value="Acyl-CoA_Synth/Transferase"/>
</dbReference>
<dbReference type="Pfam" id="PF13380">
    <property type="entry name" value="CoA_binding_2"/>
    <property type="match status" value="1"/>
</dbReference>
<dbReference type="InterPro" id="IPR032875">
    <property type="entry name" value="Succ_CoA_lig_flav_dom"/>
</dbReference>
<dbReference type="SUPFAM" id="SSF52210">
    <property type="entry name" value="Succinyl-CoA synthetase domains"/>
    <property type="match status" value="2"/>
</dbReference>
<dbReference type="SUPFAM" id="SSF51735">
    <property type="entry name" value="NAD(P)-binding Rossmann-fold domains"/>
    <property type="match status" value="1"/>
</dbReference>
<reference evidence="5" key="1">
    <citation type="journal article" date="2014" name="Front. Microbiol.">
        <title>High frequency of phylogenetically diverse reductive dehalogenase-homologous genes in deep subseafloor sedimentary metagenomes.</title>
        <authorList>
            <person name="Kawai M."/>
            <person name="Futagami T."/>
            <person name="Toyoda A."/>
            <person name="Takaki Y."/>
            <person name="Nishi S."/>
            <person name="Hori S."/>
            <person name="Arai W."/>
            <person name="Tsubouchi T."/>
            <person name="Morono Y."/>
            <person name="Uchiyama I."/>
            <person name="Ito T."/>
            <person name="Fujiyama A."/>
            <person name="Inagaki F."/>
            <person name="Takami H."/>
        </authorList>
    </citation>
    <scope>NUCLEOTIDE SEQUENCE</scope>
    <source>
        <strain evidence="5">Expedition CK06-06</strain>
    </source>
</reference>
<sequence length="329" mass="37011">LYLKDFKESKWANNFYPINPNHEKILDWKCYPSVLDVPYLIDTVYISLKTKFIPKILKECVKKGIKWVIIFASGFSETGDSQGKEIENEILDIIKGSNTRIIGPNCLGPINAELGMAFSFASQRGNYGGVSFMSQSGGHLTQLLNVGFKRDIRFHFGVSIGNQIDLNCVDFFRFYRQDPKTKLIAAYLESFGSATGRQLFLELRKTTKIKPVILWKGGYTKDGLRAAFSHTGAIFSDNRLWRSMAKQTGTVIVKDNEEFWHTIKTFELLYPNHLPKGRNIGIVTPGGGASVNLTDLFANLNLHIPELTLESQSKIANILPNVNVNIKNP</sequence>
<gene>
    <name evidence="5" type="ORF">S01H1_18408</name>
</gene>
<keyword evidence="1" id="KW-0436">Ligase</keyword>
<dbReference type="EMBL" id="BARS01009843">
    <property type="protein sequence ID" value="GAF80339.1"/>
    <property type="molecule type" value="Genomic_DNA"/>
</dbReference>
<dbReference type="Pfam" id="PF13607">
    <property type="entry name" value="Succ_CoA_lig"/>
    <property type="match status" value="1"/>
</dbReference>
<dbReference type="Gene3D" id="3.40.50.261">
    <property type="entry name" value="Succinyl-CoA synthetase domains"/>
    <property type="match status" value="2"/>
</dbReference>
<accession>X0SH51</accession>
<keyword evidence="2" id="KW-0547">Nucleotide-binding</keyword>
<evidence type="ECO:0000256" key="2">
    <source>
        <dbReference type="ARBA" id="ARBA00022741"/>
    </source>
</evidence>
<feature type="non-terminal residue" evidence="5">
    <location>
        <position position="329"/>
    </location>
</feature>
<evidence type="ECO:0000259" key="4">
    <source>
        <dbReference type="SMART" id="SM00881"/>
    </source>
</evidence>
<dbReference type="PANTHER" id="PTHR43334">
    <property type="entry name" value="ACETATE--COA LIGASE [ADP-FORMING]"/>
    <property type="match status" value="1"/>
</dbReference>